<dbReference type="NCBIfam" id="TIGR02937">
    <property type="entry name" value="sigma70-ECF"/>
    <property type="match status" value="1"/>
</dbReference>
<evidence type="ECO:0000313" key="8">
    <source>
        <dbReference type="EMBL" id="EDM73903.1"/>
    </source>
</evidence>
<dbReference type="SUPFAM" id="SSF88659">
    <property type="entry name" value="Sigma3 and sigma4 domains of RNA polymerase sigma factors"/>
    <property type="match status" value="1"/>
</dbReference>
<dbReference type="GO" id="GO:0003677">
    <property type="term" value="F:DNA binding"/>
    <property type="evidence" value="ECO:0007669"/>
    <property type="project" value="UniProtKB-KW"/>
</dbReference>
<dbReference type="InterPro" id="IPR013325">
    <property type="entry name" value="RNA_pol_sigma_r2"/>
</dbReference>
<comment type="similarity">
    <text evidence="1">Belongs to the sigma-70 factor family. ECF subfamily.</text>
</comment>
<dbReference type="Gene3D" id="1.10.10.10">
    <property type="entry name" value="Winged helix-like DNA-binding domain superfamily/Winged helix DNA-binding domain"/>
    <property type="match status" value="1"/>
</dbReference>
<dbReference type="GO" id="GO:0016987">
    <property type="term" value="F:sigma factor activity"/>
    <property type="evidence" value="ECO:0007669"/>
    <property type="project" value="UniProtKB-KW"/>
</dbReference>
<dbReference type="InterPro" id="IPR036388">
    <property type="entry name" value="WH-like_DNA-bd_sf"/>
</dbReference>
<keyword evidence="4" id="KW-0238">DNA-binding</keyword>
<evidence type="ECO:0000259" key="6">
    <source>
        <dbReference type="Pfam" id="PF04542"/>
    </source>
</evidence>
<accession>A6GJP1</accession>
<name>A6GJP1_9BACT</name>
<keyword evidence="9" id="KW-1185">Reference proteome</keyword>
<comment type="caution">
    <text evidence="8">The sequence shown here is derived from an EMBL/GenBank/DDBJ whole genome shotgun (WGS) entry which is preliminary data.</text>
</comment>
<dbReference type="CDD" id="cd06171">
    <property type="entry name" value="Sigma70_r4"/>
    <property type="match status" value="1"/>
</dbReference>
<evidence type="ECO:0000256" key="4">
    <source>
        <dbReference type="ARBA" id="ARBA00023125"/>
    </source>
</evidence>
<dbReference type="InterPro" id="IPR013249">
    <property type="entry name" value="RNA_pol_sigma70_r4_t2"/>
</dbReference>
<evidence type="ECO:0000259" key="7">
    <source>
        <dbReference type="Pfam" id="PF08281"/>
    </source>
</evidence>
<dbReference type="EMBL" id="ABCS01000163">
    <property type="protein sequence ID" value="EDM73903.1"/>
    <property type="molecule type" value="Genomic_DNA"/>
</dbReference>
<dbReference type="Gene3D" id="1.10.1740.10">
    <property type="match status" value="1"/>
</dbReference>
<keyword evidence="3" id="KW-0731">Sigma factor</keyword>
<dbReference type="InterPro" id="IPR007627">
    <property type="entry name" value="RNA_pol_sigma70_r2"/>
</dbReference>
<dbReference type="InterPro" id="IPR014284">
    <property type="entry name" value="RNA_pol_sigma-70_dom"/>
</dbReference>
<organism evidence="8 9">
    <name type="scientific">Plesiocystis pacifica SIR-1</name>
    <dbReference type="NCBI Taxonomy" id="391625"/>
    <lineage>
        <taxon>Bacteria</taxon>
        <taxon>Pseudomonadati</taxon>
        <taxon>Myxococcota</taxon>
        <taxon>Polyangia</taxon>
        <taxon>Nannocystales</taxon>
        <taxon>Nannocystaceae</taxon>
        <taxon>Plesiocystis</taxon>
    </lineage>
</organism>
<protein>
    <submittedName>
        <fullName evidence="8">RNA polymerase sigma-70 factor</fullName>
    </submittedName>
</protein>
<dbReference type="PANTHER" id="PTHR43133:SF8">
    <property type="entry name" value="RNA POLYMERASE SIGMA FACTOR HI_1459-RELATED"/>
    <property type="match status" value="1"/>
</dbReference>
<evidence type="ECO:0000256" key="1">
    <source>
        <dbReference type="ARBA" id="ARBA00010641"/>
    </source>
</evidence>
<evidence type="ECO:0000313" key="9">
    <source>
        <dbReference type="Proteomes" id="UP000005801"/>
    </source>
</evidence>
<dbReference type="GO" id="GO:0006352">
    <property type="term" value="P:DNA-templated transcription initiation"/>
    <property type="evidence" value="ECO:0007669"/>
    <property type="project" value="InterPro"/>
</dbReference>
<feature type="domain" description="RNA polymerase sigma-70 region 2" evidence="6">
    <location>
        <begin position="18"/>
        <end position="85"/>
    </location>
</feature>
<evidence type="ECO:0000256" key="5">
    <source>
        <dbReference type="ARBA" id="ARBA00023163"/>
    </source>
</evidence>
<dbReference type="InterPro" id="IPR039425">
    <property type="entry name" value="RNA_pol_sigma-70-like"/>
</dbReference>
<dbReference type="PANTHER" id="PTHR43133">
    <property type="entry name" value="RNA POLYMERASE ECF-TYPE SIGMA FACTO"/>
    <property type="match status" value="1"/>
</dbReference>
<dbReference type="SUPFAM" id="SSF88946">
    <property type="entry name" value="Sigma2 domain of RNA polymerase sigma factors"/>
    <property type="match status" value="1"/>
</dbReference>
<dbReference type="InterPro" id="IPR013324">
    <property type="entry name" value="RNA_pol_sigma_r3/r4-like"/>
</dbReference>
<reference evidence="8 9" key="1">
    <citation type="submission" date="2007-06" db="EMBL/GenBank/DDBJ databases">
        <authorList>
            <person name="Shimkets L."/>
            <person name="Ferriera S."/>
            <person name="Johnson J."/>
            <person name="Kravitz S."/>
            <person name="Beeson K."/>
            <person name="Sutton G."/>
            <person name="Rogers Y.-H."/>
            <person name="Friedman R."/>
            <person name="Frazier M."/>
            <person name="Venter J.C."/>
        </authorList>
    </citation>
    <scope>NUCLEOTIDE SEQUENCE [LARGE SCALE GENOMIC DNA]</scope>
    <source>
        <strain evidence="8 9">SIR-1</strain>
    </source>
</reference>
<gene>
    <name evidence="8" type="ORF">PPSIR1_14645</name>
</gene>
<evidence type="ECO:0000256" key="2">
    <source>
        <dbReference type="ARBA" id="ARBA00023015"/>
    </source>
</evidence>
<feature type="domain" description="RNA polymerase sigma factor 70 region 4 type 2" evidence="7">
    <location>
        <begin position="116"/>
        <end position="166"/>
    </location>
</feature>
<dbReference type="AlphaFoldDB" id="A6GJP1"/>
<dbReference type="Pfam" id="PF04542">
    <property type="entry name" value="Sigma70_r2"/>
    <property type="match status" value="1"/>
</dbReference>
<keyword evidence="2" id="KW-0805">Transcription regulation</keyword>
<proteinExistence type="inferred from homology"/>
<keyword evidence="5" id="KW-0804">Transcription</keyword>
<dbReference type="Proteomes" id="UP000005801">
    <property type="component" value="Unassembled WGS sequence"/>
</dbReference>
<dbReference type="STRING" id="391625.PPSIR1_14645"/>
<dbReference type="eggNOG" id="COG1595">
    <property type="taxonomic scope" value="Bacteria"/>
</dbReference>
<dbReference type="OrthoDB" id="5510266at2"/>
<sequence>MELYEAWRGGDQRAGAALFRQHYDTLARFFANKVQPEHRPELVQRTMLACVEGKERFEGKSRFTSYLIGIALRQLYKHFDRQRRTRERMDYGTVSVADLDPSPSQLAAKQDEYHVLLMALRQLPVDYQLVLELVYWESYTAAVIAECLGIPVGTAKTRIRRGKELLREQIEAVALNPALMQSTVSNLEGWAAQLRERGLTKP</sequence>
<dbReference type="Pfam" id="PF08281">
    <property type="entry name" value="Sigma70_r4_2"/>
    <property type="match status" value="1"/>
</dbReference>
<evidence type="ECO:0000256" key="3">
    <source>
        <dbReference type="ARBA" id="ARBA00023082"/>
    </source>
</evidence>